<accession>A0A250KPY4</accession>
<evidence type="ECO:0000256" key="8">
    <source>
        <dbReference type="ARBA" id="ARBA00023114"/>
    </source>
</evidence>
<evidence type="ECO:0000256" key="6">
    <source>
        <dbReference type="ARBA" id="ARBA00023065"/>
    </source>
</evidence>
<dbReference type="AlphaFoldDB" id="A0A250KPY4"/>
<keyword evidence="7 12" id="KW-0798">TonB box</keyword>
<dbReference type="Gene3D" id="2.170.130.10">
    <property type="entry name" value="TonB-dependent receptor, plug domain"/>
    <property type="match status" value="1"/>
</dbReference>
<evidence type="ECO:0000259" key="15">
    <source>
        <dbReference type="Pfam" id="PF07715"/>
    </source>
</evidence>
<dbReference type="InterPro" id="IPR012910">
    <property type="entry name" value="Plug_dom"/>
</dbReference>
<dbReference type="InterPro" id="IPR000531">
    <property type="entry name" value="Beta-barrel_TonB"/>
</dbReference>
<evidence type="ECO:0000259" key="14">
    <source>
        <dbReference type="Pfam" id="PF00593"/>
    </source>
</evidence>
<dbReference type="GO" id="GO:0046930">
    <property type="term" value="C:pore complex"/>
    <property type="evidence" value="ECO:0007669"/>
    <property type="project" value="UniProtKB-KW"/>
</dbReference>
<evidence type="ECO:0000256" key="10">
    <source>
        <dbReference type="ARBA" id="ARBA00023237"/>
    </source>
</evidence>
<dbReference type="SUPFAM" id="SSF56935">
    <property type="entry name" value="Porins"/>
    <property type="match status" value="1"/>
</dbReference>
<dbReference type="InterPro" id="IPR010101">
    <property type="entry name" value="B12_transptr_BtuB"/>
</dbReference>
<feature type="domain" description="TonB-dependent receptor plug" evidence="15">
    <location>
        <begin position="44"/>
        <end position="150"/>
    </location>
</feature>
<evidence type="ECO:0000256" key="12">
    <source>
        <dbReference type="PROSITE-ProRule" id="PRU10143"/>
    </source>
</evidence>
<dbReference type="InterPro" id="IPR039426">
    <property type="entry name" value="TonB-dep_rcpt-like"/>
</dbReference>
<keyword evidence="4 11" id="KW-0812">Transmembrane</keyword>
<evidence type="ECO:0000256" key="7">
    <source>
        <dbReference type="ARBA" id="ARBA00023077"/>
    </source>
</evidence>
<evidence type="ECO:0000313" key="17">
    <source>
        <dbReference type="Proteomes" id="UP000266313"/>
    </source>
</evidence>
<dbReference type="Pfam" id="PF00593">
    <property type="entry name" value="TonB_dep_Rec_b-barrel"/>
    <property type="match status" value="1"/>
</dbReference>
<evidence type="ECO:0000256" key="11">
    <source>
        <dbReference type="PROSITE-ProRule" id="PRU01360"/>
    </source>
</evidence>
<dbReference type="InterPro" id="IPR010916">
    <property type="entry name" value="TonB_box_CS"/>
</dbReference>
<dbReference type="GO" id="GO:0015288">
    <property type="term" value="F:porin activity"/>
    <property type="evidence" value="ECO:0007669"/>
    <property type="project" value="UniProtKB-KW"/>
</dbReference>
<keyword evidence="9 11" id="KW-0472">Membrane</keyword>
<keyword evidence="10 11" id="KW-0998">Cell outer membrane</keyword>
<dbReference type="PROSITE" id="PS52016">
    <property type="entry name" value="TONB_DEPENDENT_REC_3"/>
    <property type="match status" value="1"/>
</dbReference>
<dbReference type="Pfam" id="PF07715">
    <property type="entry name" value="Plug"/>
    <property type="match status" value="1"/>
</dbReference>
<dbReference type="NCBIfam" id="TIGR01779">
    <property type="entry name" value="TonB-B12"/>
    <property type="match status" value="1"/>
</dbReference>
<dbReference type="Proteomes" id="UP000266313">
    <property type="component" value="Chromosome"/>
</dbReference>
<sequence length="619" mass="68000">MKIENRSLHAALLSFCLPSVRADDAYLSKLETVTVTATRTERSVEESLASVTVIDRDEIERRQAQSVQEVLRGVPGLSITNSGGLGKNTSVHLRGTESDHVLVLIDGVRAGSASSGTTAFQDIPIDQIERIEVVRGPRSSLYGSEAIGGVIQIFTRKGGEGFKPYLSFGAGSHSMYKATGGVSGGDDRAWYSLSGSRIETRGFNACAGRPFSLGGGGCFTRQPDDDGYHNTSGSARAGYRFDNGLEIEGNLLHAEGENEFDGTQQNRSTFVQQMVGGRLKYSPFEFWTTTLRAGRTLDESDNFMDRRFSSTFDTQRVNVTWQNDFALTEGHLFTLGLDYYNDQVDGTTDYVVDSRDDKAGFAQYQLTLGGFDAVLGTRVDDNEQFGVYPTGNVALGYGFDNGIRLSASWGRAFKAPTFNELYFPNFGNPALGPETSESWEVGISGQHLNVAWALNGYHTEIDDMIATVCGPARCFAENLDRARILGLEAQASTRLWGFDIAANLSLIDPENLSEGANNGNRLPRRAQTMFRFDLDRSVGPVRVGTTVYGEGRRFDDVANTQRLAGYVTVDLRASVDLYRGLSLEGRVANLLNKQYQTARFFYQDDLNFFLTVRYAPDAL</sequence>
<protein>
    <submittedName>
        <fullName evidence="16">Vitamin B12 transporter BtuB</fullName>
    </submittedName>
</protein>
<keyword evidence="3 11" id="KW-1134">Transmembrane beta strand</keyword>
<reference evidence="16 17" key="1">
    <citation type="submission" date="2016-12" db="EMBL/GenBank/DDBJ databases">
        <title>Genome sequencing of Methylocaldum marinum.</title>
        <authorList>
            <person name="Takeuchi M."/>
            <person name="Kamagata Y."/>
            <person name="Hiraoka S."/>
            <person name="Oshima K."/>
            <person name="Hattori M."/>
            <person name="Iwasaki W."/>
        </authorList>
    </citation>
    <scope>NUCLEOTIDE SEQUENCE [LARGE SCALE GENOMIC DNA]</scope>
    <source>
        <strain evidence="16 17">S8</strain>
    </source>
</reference>
<dbReference type="KEGG" id="mmai:sS8_1638"/>
<keyword evidence="17" id="KW-1185">Reference proteome</keyword>
<keyword evidence="6" id="KW-0406">Ion transport</keyword>
<dbReference type="Gene3D" id="2.40.170.20">
    <property type="entry name" value="TonB-dependent receptor, beta-barrel domain"/>
    <property type="match status" value="1"/>
</dbReference>
<keyword evidence="2 11" id="KW-0813">Transport</keyword>
<organism evidence="16 17">
    <name type="scientific">Methylocaldum marinum</name>
    <dbReference type="NCBI Taxonomy" id="1432792"/>
    <lineage>
        <taxon>Bacteria</taxon>
        <taxon>Pseudomonadati</taxon>
        <taxon>Pseudomonadota</taxon>
        <taxon>Gammaproteobacteria</taxon>
        <taxon>Methylococcales</taxon>
        <taxon>Methylococcaceae</taxon>
        <taxon>Methylocaldum</taxon>
    </lineage>
</organism>
<evidence type="ECO:0000256" key="13">
    <source>
        <dbReference type="RuleBase" id="RU003357"/>
    </source>
</evidence>
<evidence type="ECO:0000256" key="1">
    <source>
        <dbReference type="ARBA" id="ARBA00004571"/>
    </source>
</evidence>
<evidence type="ECO:0000256" key="4">
    <source>
        <dbReference type="ARBA" id="ARBA00022692"/>
    </source>
</evidence>
<evidence type="ECO:0000313" key="16">
    <source>
        <dbReference type="EMBL" id="BBA33596.1"/>
    </source>
</evidence>
<gene>
    <name evidence="16" type="ORF">sS8_1638</name>
</gene>
<feature type="short sequence motif" description="TonB box" evidence="12">
    <location>
        <begin position="32"/>
        <end position="38"/>
    </location>
</feature>
<dbReference type="RefSeq" id="WP_119629191.1">
    <property type="nucleotide sequence ID" value="NZ_AP017928.1"/>
</dbReference>
<comment type="similarity">
    <text evidence="11 13">Belongs to the TonB-dependent receptor family.</text>
</comment>
<comment type="subcellular location">
    <subcellularLocation>
        <location evidence="1 11">Cell outer membrane</location>
        <topology evidence="1 11">Multi-pass membrane protein</topology>
    </subcellularLocation>
</comment>
<proteinExistence type="inferred from homology"/>
<dbReference type="GO" id="GO:0009279">
    <property type="term" value="C:cell outer membrane"/>
    <property type="evidence" value="ECO:0007669"/>
    <property type="project" value="UniProtKB-SubCell"/>
</dbReference>
<dbReference type="PANTHER" id="PTHR30069">
    <property type="entry name" value="TONB-DEPENDENT OUTER MEMBRANE RECEPTOR"/>
    <property type="match status" value="1"/>
</dbReference>
<evidence type="ECO:0000256" key="3">
    <source>
        <dbReference type="ARBA" id="ARBA00022452"/>
    </source>
</evidence>
<dbReference type="PROSITE" id="PS00430">
    <property type="entry name" value="TONB_DEPENDENT_REC_1"/>
    <property type="match status" value="1"/>
</dbReference>
<dbReference type="EMBL" id="AP017928">
    <property type="protein sequence ID" value="BBA33596.1"/>
    <property type="molecule type" value="Genomic_DNA"/>
</dbReference>
<keyword evidence="8" id="KW-0626">Porin</keyword>
<evidence type="ECO:0000256" key="5">
    <source>
        <dbReference type="ARBA" id="ARBA00022729"/>
    </source>
</evidence>
<dbReference type="PANTHER" id="PTHR30069:SF53">
    <property type="entry name" value="COLICIN I RECEPTOR-RELATED"/>
    <property type="match status" value="1"/>
</dbReference>
<evidence type="ECO:0000256" key="9">
    <source>
        <dbReference type="ARBA" id="ARBA00023136"/>
    </source>
</evidence>
<name>A0A250KPY4_9GAMM</name>
<keyword evidence="5" id="KW-0732">Signal</keyword>
<dbReference type="OrthoDB" id="9764669at2"/>
<dbReference type="GO" id="GO:0006811">
    <property type="term" value="P:monoatomic ion transport"/>
    <property type="evidence" value="ECO:0007669"/>
    <property type="project" value="UniProtKB-KW"/>
</dbReference>
<feature type="domain" description="TonB-dependent receptor-like beta-barrel" evidence="14">
    <location>
        <begin position="224"/>
        <end position="590"/>
    </location>
</feature>
<dbReference type="InterPro" id="IPR037066">
    <property type="entry name" value="Plug_dom_sf"/>
</dbReference>
<dbReference type="CDD" id="cd01347">
    <property type="entry name" value="ligand_gated_channel"/>
    <property type="match status" value="1"/>
</dbReference>
<dbReference type="GO" id="GO:0015420">
    <property type="term" value="F:ABC-type vitamin B12 transporter activity"/>
    <property type="evidence" value="ECO:0007669"/>
    <property type="project" value="InterPro"/>
</dbReference>
<dbReference type="InterPro" id="IPR036942">
    <property type="entry name" value="Beta-barrel_TonB_sf"/>
</dbReference>
<evidence type="ECO:0000256" key="2">
    <source>
        <dbReference type="ARBA" id="ARBA00022448"/>
    </source>
</evidence>